<dbReference type="GeneID" id="27679037"/>
<organism evidence="1 2">
    <name type="scientific">Penicillium expansum</name>
    <name type="common">Blue mold rot fungus</name>
    <dbReference type="NCBI Taxonomy" id="27334"/>
    <lineage>
        <taxon>Eukaryota</taxon>
        <taxon>Fungi</taxon>
        <taxon>Dikarya</taxon>
        <taxon>Ascomycota</taxon>
        <taxon>Pezizomycotina</taxon>
        <taxon>Eurotiomycetes</taxon>
        <taxon>Eurotiomycetidae</taxon>
        <taxon>Eurotiales</taxon>
        <taxon>Aspergillaceae</taxon>
        <taxon>Penicillium</taxon>
    </lineage>
</organism>
<keyword evidence="2" id="KW-1185">Reference proteome</keyword>
<dbReference type="RefSeq" id="XP_016593859.1">
    <property type="nucleotide sequence ID" value="XM_016743617.1"/>
</dbReference>
<dbReference type="VEuPathDB" id="FungiDB:PEXP_070340"/>
<proteinExistence type="predicted"/>
<evidence type="ECO:0000313" key="2">
    <source>
        <dbReference type="Proteomes" id="UP000030143"/>
    </source>
</evidence>
<dbReference type="EMBL" id="JQFZ01000325">
    <property type="protein sequence ID" value="KGO50708.1"/>
    <property type="molecule type" value="Genomic_DNA"/>
</dbReference>
<evidence type="ECO:0000313" key="1">
    <source>
        <dbReference type="EMBL" id="KGO50708.1"/>
    </source>
</evidence>
<sequence length="97" mass="11344">MLLLRAHKRGGEKRGWLLDSHRLNRRGKRVKPGVAWRIYCPGTKWTGVDDDLHTMVWCITSKQPLKANKRHRSPYSAYSRALQATPTTYFVQPTRRL</sequence>
<dbReference type="Proteomes" id="UP000030143">
    <property type="component" value="Unassembled WGS sequence"/>
</dbReference>
<protein>
    <submittedName>
        <fullName evidence="1">Uncharacterized protein</fullName>
    </submittedName>
</protein>
<comment type="caution">
    <text evidence="1">The sequence shown here is derived from an EMBL/GenBank/DDBJ whole genome shotgun (WGS) entry which is preliminary data.</text>
</comment>
<gene>
    <name evidence="1" type="ORF">PEX2_063460</name>
</gene>
<name>A0A0A2IZ56_PENEN</name>
<accession>A0A0A2IZ56</accession>
<dbReference type="HOGENOM" id="CLU_2347391_0_0_1"/>
<dbReference type="AlphaFoldDB" id="A0A0A2IZ56"/>
<reference evidence="1 2" key="1">
    <citation type="journal article" date="2015" name="Mol. Plant Microbe Interact.">
        <title>Genome, transcriptome, and functional analyses of Penicillium expansum provide new insights into secondary metabolism and pathogenicity.</title>
        <authorList>
            <person name="Ballester A.R."/>
            <person name="Marcet-Houben M."/>
            <person name="Levin E."/>
            <person name="Sela N."/>
            <person name="Selma-Lazaro C."/>
            <person name="Carmona L."/>
            <person name="Wisniewski M."/>
            <person name="Droby S."/>
            <person name="Gonzalez-Candelas L."/>
            <person name="Gabaldon T."/>
        </authorList>
    </citation>
    <scope>NUCLEOTIDE SEQUENCE [LARGE SCALE GENOMIC DNA]</scope>
    <source>
        <strain evidence="1 2">MD-8</strain>
    </source>
</reference>